<dbReference type="InterPro" id="IPR028082">
    <property type="entry name" value="Peripla_BP_I"/>
</dbReference>
<evidence type="ECO:0000256" key="2">
    <source>
        <dbReference type="ARBA" id="ARBA00007639"/>
    </source>
</evidence>
<organism evidence="4 5">
    <name type="scientific">Sulfobacillus acidophilus (strain ATCC 700253 / DSM 10332 / NAL)</name>
    <dbReference type="NCBI Taxonomy" id="679936"/>
    <lineage>
        <taxon>Bacteria</taxon>
        <taxon>Bacillati</taxon>
        <taxon>Bacillota</taxon>
        <taxon>Clostridia</taxon>
        <taxon>Eubacteriales</taxon>
        <taxon>Clostridiales Family XVII. Incertae Sedis</taxon>
        <taxon>Sulfobacillus</taxon>
    </lineage>
</organism>
<dbReference type="GO" id="GO:0030288">
    <property type="term" value="C:outer membrane-bounded periplasmic space"/>
    <property type="evidence" value="ECO:0007669"/>
    <property type="project" value="TreeGrafter"/>
</dbReference>
<dbReference type="KEGG" id="sap:Sulac_2117"/>
<comment type="subcellular location">
    <subcellularLocation>
        <location evidence="1">Cell envelope</location>
    </subcellularLocation>
</comment>
<evidence type="ECO:0000256" key="1">
    <source>
        <dbReference type="ARBA" id="ARBA00004196"/>
    </source>
</evidence>
<dbReference type="Proteomes" id="UP000005439">
    <property type="component" value="Chromosome"/>
</dbReference>
<protein>
    <submittedName>
        <fullName evidence="4">Monosaccharide ABC transporter substrate-binding protein, CUT2 family</fullName>
    </submittedName>
</protein>
<dbReference type="InterPro" id="IPR050555">
    <property type="entry name" value="Bact_Solute-Bind_Prot2"/>
</dbReference>
<dbReference type="HOGENOM" id="CLU_037628_3_5_9"/>
<dbReference type="STRING" id="679936.Sulac_2117"/>
<dbReference type="PANTHER" id="PTHR30036">
    <property type="entry name" value="D-XYLOSE-BINDING PERIPLASMIC PROTEIN"/>
    <property type="match status" value="1"/>
</dbReference>
<dbReference type="GO" id="GO:0030246">
    <property type="term" value="F:carbohydrate binding"/>
    <property type="evidence" value="ECO:0007669"/>
    <property type="project" value="TreeGrafter"/>
</dbReference>
<reference evidence="5" key="1">
    <citation type="submission" date="2011-12" db="EMBL/GenBank/DDBJ databases">
        <title>The complete genome of chromosome of Sulfobacillus acidophilus DSM 10332.</title>
        <authorList>
            <person name="Lucas S."/>
            <person name="Han J."/>
            <person name="Lapidus A."/>
            <person name="Bruce D."/>
            <person name="Goodwin L."/>
            <person name="Pitluck S."/>
            <person name="Peters L."/>
            <person name="Kyrpides N."/>
            <person name="Mavromatis K."/>
            <person name="Ivanova N."/>
            <person name="Mikhailova N."/>
            <person name="Chertkov O."/>
            <person name="Saunders E."/>
            <person name="Detter J.C."/>
            <person name="Tapia R."/>
            <person name="Han C."/>
            <person name="Land M."/>
            <person name="Hauser L."/>
            <person name="Markowitz V."/>
            <person name="Cheng J.-F."/>
            <person name="Hugenholtz P."/>
            <person name="Woyke T."/>
            <person name="Wu D."/>
            <person name="Pukall R."/>
            <person name="Gehrich-Schroeter G."/>
            <person name="Schneider S."/>
            <person name="Klenk H.-P."/>
            <person name="Eisen J.A."/>
        </authorList>
    </citation>
    <scope>NUCLEOTIDE SEQUENCE [LARGE SCALE GENOMIC DNA]</scope>
    <source>
        <strain evidence="5">ATCC 700253 / DSM 10332 / NAL</strain>
    </source>
</reference>
<evidence type="ECO:0000313" key="4">
    <source>
        <dbReference type="EMBL" id="AEW05603.1"/>
    </source>
</evidence>
<dbReference type="InterPro" id="IPR025997">
    <property type="entry name" value="SBP_2_dom"/>
</dbReference>
<accession>G8TSY8</accession>
<name>G8TSY8_SULAD</name>
<reference evidence="4 5" key="2">
    <citation type="journal article" date="2012" name="Stand. Genomic Sci.">
        <title>Complete genome sequence of the moderately thermophilic mineral-sulfide-oxidizing firmicute Sulfobacillus acidophilus type strain (NAL(T)).</title>
        <authorList>
            <person name="Anderson I."/>
            <person name="Chertkov O."/>
            <person name="Chen A."/>
            <person name="Saunders E."/>
            <person name="Lapidus A."/>
            <person name="Nolan M."/>
            <person name="Lucas S."/>
            <person name="Hammon N."/>
            <person name="Deshpande S."/>
            <person name="Cheng J.F."/>
            <person name="Han C."/>
            <person name="Tapia R."/>
            <person name="Goodwin L.A."/>
            <person name="Pitluck S."/>
            <person name="Liolios K."/>
            <person name="Pagani I."/>
            <person name="Ivanova N."/>
            <person name="Mikhailova N."/>
            <person name="Pati A."/>
            <person name="Palaniappan K."/>
            <person name="Land M."/>
            <person name="Pan C."/>
            <person name="Rohde M."/>
            <person name="Pukall R."/>
            <person name="Goker M."/>
            <person name="Detter J.C."/>
            <person name="Woyke T."/>
            <person name="Bristow J."/>
            <person name="Eisen J.A."/>
            <person name="Markowitz V."/>
            <person name="Hugenholtz P."/>
            <person name="Kyrpides N.C."/>
            <person name="Klenk H.P."/>
            <person name="Mavromatis K."/>
        </authorList>
    </citation>
    <scope>NUCLEOTIDE SEQUENCE [LARGE SCALE GENOMIC DNA]</scope>
    <source>
        <strain evidence="5">ATCC 700253 / DSM 10332 / NAL</strain>
    </source>
</reference>
<dbReference type="PROSITE" id="PS51318">
    <property type="entry name" value="TAT"/>
    <property type="match status" value="1"/>
</dbReference>
<comment type="similarity">
    <text evidence="2">Belongs to the bacterial solute-binding protein 2 family.</text>
</comment>
<evidence type="ECO:0000313" key="5">
    <source>
        <dbReference type="Proteomes" id="UP000005439"/>
    </source>
</evidence>
<dbReference type="AlphaFoldDB" id="G8TSY8"/>
<dbReference type="SUPFAM" id="SSF53822">
    <property type="entry name" value="Periplasmic binding protein-like I"/>
    <property type="match status" value="1"/>
</dbReference>
<dbReference type="PANTHER" id="PTHR30036:SF7">
    <property type="entry name" value="ABC TRANSPORTER PERIPLASMIC-BINDING PROTEIN YPHF"/>
    <property type="match status" value="1"/>
</dbReference>
<dbReference type="CDD" id="cd19965">
    <property type="entry name" value="PBP1_ABC_sugar_binding-like"/>
    <property type="match status" value="1"/>
</dbReference>
<proteinExistence type="inferred from homology"/>
<dbReference type="EMBL" id="CP003179">
    <property type="protein sequence ID" value="AEW05603.1"/>
    <property type="molecule type" value="Genomic_DNA"/>
</dbReference>
<dbReference type="Gene3D" id="3.40.50.2300">
    <property type="match status" value="2"/>
</dbReference>
<sequence length="359" mass="37698">MSEMEDKGIIGPVSRRGLLKGALVGGATLVGGGLLSACGSTTSVAASGGGLDYPAHPKWHFVFVNHVTTNPFFVPTQYGIQDACKLVGCTYSWTGSETSQVSEMVNAIETAIASHADGIATSIIAPEAFNGPIQQAIAAGIPVVAYNATVSPNPAMSYIGQDLYVAGQQMGQKILSLVPPGSHIGLFIATPGSANIQPRIDGAIAAIKAAGNPITYDVVATGALVSQELSAVQSWYLGHKSAKGMFAVDAGSTQSVGQVMQQFNLPAQGWHAGGFDLLPLTLKLINTGYLDFTIDQQPYEQGFYPVMQLYLYKLSGGLMSPDDTETGLKFITKKNVGLYLKTESRFEGSTAKELDLANI</sequence>
<dbReference type="PATRIC" id="fig|679936.5.peg.2183"/>
<dbReference type="Pfam" id="PF13407">
    <property type="entry name" value="Peripla_BP_4"/>
    <property type="match status" value="1"/>
</dbReference>
<gene>
    <name evidence="4" type="ordered locus">Sulac_2117</name>
</gene>
<keyword evidence="5" id="KW-1185">Reference proteome</keyword>
<feature type="domain" description="Periplasmic binding protein" evidence="3">
    <location>
        <begin position="61"/>
        <end position="312"/>
    </location>
</feature>
<dbReference type="InterPro" id="IPR006311">
    <property type="entry name" value="TAT_signal"/>
</dbReference>
<evidence type="ECO:0000259" key="3">
    <source>
        <dbReference type="Pfam" id="PF13407"/>
    </source>
</evidence>